<proteinExistence type="predicted"/>
<dbReference type="Proteomes" id="UP001057455">
    <property type="component" value="Unassembled WGS sequence"/>
</dbReference>
<feature type="region of interest" description="Disordered" evidence="3">
    <location>
        <begin position="378"/>
        <end position="401"/>
    </location>
</feature>
<dbReference type="Pfam" id="PF16575">
    <property type="entry name" value="CLP1_P"/>
    <property type="match status" value="1"/>
</dbReference>
<dbReference type="InterPro" id="IPR032324">
    <property type="entry name" value="Clp1_N"/>
</dbReference>
<dbReference type="Gene3D" id="2.60.120.1030">
    <property type="entry name" value="Clp1, DNA binding domain"/>
    <property type="match status" value="1"/>
</dbReference>
<dbReference type="PANTHER" id="PTHR12755:SF6">
    <property type="entry name" value="POLYRIBONUCLEOTIDE 5'-HYDROXYL-KINASE CLP1"/>
    <property type="match status" value="1"/>
</dbReference>
<evidence type="ECO:0000259" key="4">
    <source>
        <dbReference type="Pfam" id="PF16573"/>
    </source>
</evidence>
<reference evidence="6" key="1">
    <citation type="submission" date="2019-12" db="EMBL/GenBank/DDBJ databases">
        <title>Genome sequence of Babesia ovis.</title>
        <authorList>
            <person name="Yamagishi J."/>
            <person name="Sevinc F."/>
            <person name="Xuan X."/>
        </authorList>
    </citation>
    <scope>NUCLEOTIDE SEQUENCE</scope>
    <source>
        <strain evidence="6">Selcuk</strain>
    </source>
</reference>
<evidence type="ECO:0000313" key="7">
    <source>
        <dbReference type="Proteomes" id="UP001057455"/>
    </source>
</evidence>
<keyword evidence="7" id="KW-1185">Reference proteome</keyword>
<keyword evidence="2" id="KW-0067">ATP-binding</keyword>
<evidence type="ECO:0000256" key="2">
    <source>
        <dbReference type="ARBA" id="ARBA00022840"/>
    </source>
</evidence>
<dbReference type="EMBL" id="BLIY01000008">
    <property type="protein sequence ID" value="GFE54066.1"/>
    <property type="molecule type" value="Genomic_DNA"/>
</dbReference>
<feature type="domain" description="Clp1 P-loop" evidence="5">
    <location>
        <begin position="182"/>
        <end position="360"/>
    </location>
</feature>
<organism evidence="6 7">
    <name type="scientific">Babesia ovis</name>
    <dbReference type="NCBI Taxonomy" id="5869"/>
    <lineage>
        <taxon>Eukaryota</taxon>
        <taxon>Sar</taxon>
        <taxon>Alveolata</taxon>
        <taxon>Apicomplexa</taxon>
        <taxon>Aconoidasida</taxon>
        <taxon>Piroplasmida</taxon>
        <taxon>Babesiidae</taxon>
        <taxon>Babesia</taxon>
    </lineage>
</organism>
<protein>
    <submittedName>
        <fullName evidence="6">Polynucleotide 5-hydroxyl-kinase</fullName>
    </submittedName>
</protein>
<feature type="domain" description="Clp1 N-terminal" evidence="4">
    <location>
        <begin position="100"/>
        <end position="167"/>
    </location>
</feature>
<feature type="compositionally biased region" description="Polar residues" evidence="3">
    <location>
        <begin position="25"/>
        <end position="38"/>
    </location>
</feature>
<name>A0A9W5TB03_BABOV</name>
<comment type="caution">
    <text evidence="6">The sequence shown here is derived from an EMBL/GenBank/DDBJ whole genome shotgun (WGS) entry which is preliminary data.</text>
</comment>
<dbReference type="InterPro" id="IPR038239">
    <property type="entry name" value="Clp1_N_sf"/>
</dbReference>
<evidence type="ECO:0000313" key="6">
    <source>
        <dbReference type="EMBL" id="GFE54066.1"/>
    </source>
</evidence>
<dbReference type="PANTHER" id="PTHR12755">
    <property type="entry name" value="CLEAVAGE/POLYADENYLATION FACTOR IA SUBUNIT CLP1P"/>
    <property type="match status" value="1"/>
</dbReference>
<feature type="region of interest" description="Disordered" evidence="3">
    <location>
        <begin position="1"/>
        <end position="38"/>
    </location>
</feature>
<dbReference type="Gene3D" id="3.40.50.300">
    <property type="entry name" value="P-loop containing nucleotide triphosphate hydrolases"/>
    <property type="match status" value="1"/>
</dbReference>
<dbReference type="SUPFAM" id="SSF52540">
    <property type="entry name" value="P-loop containing nucleoside triphosphate hydrolases"/>
    <property type="match status" value="1"/>
</dbReference>
<dbReference type="GO" id="GO:0006388">
    <property type="term" value="P:tRNA splicing, via endonucleolytic cleavage and ligation"/>
    <property type="evidence" value="ECO:0007669"/>
    <property type="project" value="TreeGrafter"/>
</dbReference>
<dbReference type="InterPro" id="IPR045116">
    <property type="entry name" value="Clp1/Grc3"/>
</dbReference>
<dbReference type="Pfam" id="PF16573">
    <property type="entry name" value="CLP1_N"/>
    <property type="match status" value="1"/>
</dbReference>
<evidence type="ECO:0000256" key="3">
    <source>
        <dbReference type="SAM" id="MobiDB-lite"/>
    </source>
</evidence>
<keyword evidence="1" id="KW-0547">Nucleotide-binding</keyword>
<sequence length="588" mass="64643">MTERVPAQSTMIGGQRMAPRKRAQSETNTAGTRTNLPPNSGFQHYYGFATSSIQLREYNVRLGRAADSCIDNHVVNNLIYLLDKLLSTPATAPGLPPSMRGAAEIYGRELVPDVECSLEEGERLALFTWIGCSVQVKGNVEQEYEGEDHAMKEYLNVVNVLNAERELASVKRTQGPRVLITGAPSSGKSSAAMLLCNYAVRSGWTPVCVEADPRGSTDKKQIQFYPGTIGATVVTGAVDEKPKNPLVYFYGYTNAQENEKLYLQVSQSMAAAVDTMMERSCVMQPHCRRSDEVSDVGKYIAASGMVINAPHSANRDLIVKLVEIYNVSLVLVIDSPSVHQDLVCTFAALKEKARGSSKVSGVAGELLSSDVIANLAFQEQPEEKNDAPENNTLDDVESKEQIKETETNDAIVLAVNKLEGVVPVDHDRIKYLHDRCWRRYFDRTNTGEVHVIRFPMENVQFMILETCVALSNDALPHDELGHVHMEEVYAAPWNGEPASLTHAVLGVPASEDPALIPYCNLTGFFLVRSVEEIVPEPSEGTEEDELEQETPTVKYMIEVLCAAVYSPSSLPACLLVPGGNRSMRWQAA</sequence>
<dbReference type="InterPro" id="IPR027417">
    <property type="entry name" value="P-loop_NTPase"/>
</dbReference>
<evidence type="ECO:0000259" key="5">
    <source>
        <dbReference type="Pfam" id="PF16575"/>
    </source>
</evidence>
<dbReference type="GO" id="GO:0005524">
    <property type="term" value="F:ATP binding"/>
    <property type="evidence" value="ECO:0007669"/>
    <property type="project" value="UniProtKB-KW"/>
</dbReference>
<dbReference type="GO" id="GO:0005634">
    <property type="term" value="C:nucleus"/>
    <property type="evidence" value="ECO:0007669"/>
    <property type="project" value="TreeGrafter"/>
</dbReference>
<gene>
    <name evidence="6" type="ORF">BaOVIS_014700</name>
</gene>
<dbReference type="AlphaFoldDB" id="A0A9W5TB03"/>
<evidence type="ECO:0000256" key="1">
    <source>
        <dbReference type="ARBA" id="ARBA00022741"/>
    </source>
</evidence>
<dbReference type="InterPro" id="IPR032319">
    <property type="entry name" value="CLP1_P"/>
</dbReference>
<dbReference type="OrthoDB" id="258143at2759"/>
<dbReference type="GO" id="GO:0051731">
    <property type="term" value="F:polynucleotide 5'-hydroxyl-kinase activity"/>
    <property type="evidence" value="ECO:0007669"/>
    <property type="project" value="InterPro"/>
</dbReference>
<accession>A0A9W5TB03</accession>